<dbReference type="Proteomes" id="UP001165960">
    <property type="component" value="Unassembled WGS sequence"/>
</dbReference>
<dbReference type="EC" id="3.6.4.12" evidence="1"/>
<reference evidence="1" key="1">
    <citation type="submission" date="2022-04" db="EMBL/GenBank/DDBJ databases">
        <title>Genome of the entomopathogenic fungus Entomophthora muscae.</title>
        <authorList>
            <person name="Elya C."/>
            <person name="Lovett B.R."/>
            <person name="Lee E."/>
            <person name="Macias A.M."/>
            <person name="Hajek A.E."/>
            <person name="De Bivort B.L."/>
            <person name="Kasson M.T."/>
            <person name="De Fine Licht H.H."/>
            <person name="Stajich J.E."/>
        </authorList>
    </citation>
    <scope>NUCLEOTIDE SEQUENCE</scope>
    <source>
        <strain evidence="1">Berkeley</strain>
    </source>
</reference>
<gene>
    <name evidence="1" type="primary">hrp3_3</name>
    <name evidence="1" type="ORF">DSO57_1008488</name>
</gene>
<proteinExistence type="predicted"/>
<keyword evidence="1" id="KW-0067">ATP-binding</keyword>
<keyword evidence="1" id="KW-0347">Helicase</keyword>
<comment type="caution">
    <text evidence="1">The sequence shown here is derived from an EMBL/GenBank/DDBJ whole genome shotgun (WGS) entry which is preliminary data.</text>
</comment>
<evidence type="ECO:0000313" key="2">
    <source>
        <dbReference type="Proteomes" id="UP001165960"/>
    </source>
</evidence>
<organism evidence="1 2">
    <name type="scientific">Entomophthora muscae</name>
    <dbReference type="NCBI Taxonomy" id="34485"/>
    <lineage>
        <taxon>Eukaryota</taxon>
        <taxon>Fungi</taxon>
        <taxon>Fungi incertae sedis</taxon>
        <taxon>Zoopagomycota</taxon>
        <taxon>Entomophthoromycotina</taxon>
        <taxon>Entomophthoromycetes</taxon>
        <taxon>Entomophthorales</taxon>
        <taxon>Entomophthoraceae</taxon>
        <taxon>Entomophthora</taxon>
    </lineage>
</organism>
<keyword evidence="2" id="KW-1185">Reference proteome</keyword>
<keyword evidence="1" id="KW-0378">Hydrolase</keyword>
<dbReference type="EMBL" id="QTSX02004286">
    <property type="protein sequence ID" value="KAJ9066551.1"/>
    <property type="molecule type" value="Genomic_DNA"/>
</dbReference>
<keyword evidence="1" id="KW-0547">Nucleotide-binding</keyword>
<accession>A0ACC2SWC6</accession>
<name>A0ACC2SWC6_9FUNG</name>
<evidence type="ECO:0000313" key="1">
    <source>
        <dbReference type="EMBL" id="KAJ9066551.1"/>
    </source>
</evidence>
<protein>
    <submittedName>
        <fullName evidence="1">ATP-dependent DNA helicase Hrp3</fullName>
        <ecNumber evidence="1">3.6.4.12</ecNumber>
    </submittedName>
</protein>
<sequence length="1314" mass="150524">MFEENYSSDDQTGDERAPNGNGRHQSDTPPSPSPCPSSKLGEESDTQIKPLSPTDEPMSEADSLTDYSRGRSGGKTIKPMQQVFADSDDYSPSPSPSPSEDNDSEYFEPSAKRPKKESARRKRVIQSESEEIEDVPMDDSDDWTPSTRRAPKTKRRVKKSTPAKASRSSGRVQKKANYNEEEEDEDSQSYLEESSPVKAQPEVPEGDVIESIHDYRFLETSDQHFPYNIEFLIKWQNWSHMHSTWETYTFLKDFKGIKKVENYIKNVAGPDLALRNDPDANREDLEQRNINVEMERNVLRDYSVVERIIAQRQSTPFEDSESGLEYFCKWKRLGYSACTWEPVENLTAQFQSQIDEFLERDRSRFVPSRSVLLDRRAVFKKLTEQPEYLVGGTLRDYQLTGVNWMAYLWSKNRNGILADEMGLGKTIQTISFISYLFHTMQVYGPFLVVVPLSTIGAWEREFARWAPDINTVCYIGDSRSRGVIRDYEFYVKGSKKIKFNALLTTFELVLKDRSELGAIKWAFLAVDEAHRLKNSESQLHECLKSFSTANRLLITGTPLQNSIRELCALVHFLNPDIFDISDSYDTLLTDDSEGQQAKIAELHKKINPYMLRRLKKDVEKSLPKKTELIVRVDLSQMQMTYYKNILAKNFAALNKGVGGGNQLSLLNICVELKKASNHPYLFPNAEEMGGSRSEQLRGIIANSGKMELLDKLLARMRENGSRVLIFSQMVRLLDILADYMALKGYTYQRLDGSVGSEARKKSIEHFNAPGSPDFVFLLSTRAGGLGINLETADTVIIFDSDWNPQNDLQAMARAHRIGQRKHVNVYRFVSRGTMEEDILERAKRKMVLEYCVISQMDTSGQTILQKDNATKSNPFSKEELQAILKFGAARMFQDSEARKGELSLDDILAQAEQHETTEGQTSINGGEEFLKQFEVADYEAGKEMSWDQIIPENERLRLQQEEESVQAEGLLTSRKRRKVNYHEDLHHHHQVPRDTLKERDIRAIYRGILKFGHLPERLPLIIEEGQLSHLDTSIITDSIGDMVALCREFEEREGPLQAKKAYFVTYKGVDGINVPQVLQRTRDLSQIYRYMRKAQPESFRLPLSPKSVTWTVEWDSVDDAMLLLGIFKHGFGNWGKIRENVSLGLTDRLFLSEAESPGSTPRPSHLVRRGEYLMKIYADYIEEKRRKKEFFNRSKAQPSSVKIKVKAKLSSPKKQPSIPQSPNLPESTCLKLLRPVKNELRRLRDESGHMDPGHKVDLIKECVVKIGRLIDRLSASEEYTPEVLKTSLWVAVTRFWPKAVPYKKIMDLYSKLSN</sequence>